<dbReference type="OrthoDB" id="7066206at2"/>
<comment type="caution">
    <text evidence="2">The sequence shown here is derived from an EMBL/GenBank/DDBJ whole genome shotgun (WGS) entry which is preliminary data.</text>
</comment>
<evidence type="ECO:0000313" key="2">
    <source>
        <dbReference type="EMBL" id="TCK17253.1"/>
    </source>
</evidence>
<evidence type="ECO:0008006" key="4">
    <source>
        <dbReference type="Google" id="ProtNLM"/>
    </source>
</evidence>
<feature type="chain" id="PRO_5020691802" description="Rap1a immunity protein domain-containing protein" evidence="1">
    <location>
        <begin position="21"/>
        <end position="140"/>
    </location>
</feature>
<keyword evidence="3" id="KW-1185">Reference proteome</keyword>
<gene>
    <name evidence="2" type="ORF">DFR30_0476</name>
</gene>
<evidence type="ECO:0000256" key="1">
    <source>
        <dbReference type="SAM" id="SignalP"/>
    </source>
</evidence>
<dbReference type="Proteomes" id="UP000295707">
    <property type="component" value="Unassembled WGS sequence"/>
</dbReference>
<proteinExistence type="predicted"/>
<dbReference type="AlphaFoldDB" id="A0A4R1H9U3"/>
<reference evidence="2 3" key="1">
    <citation type="submission" date="2019-03" db="EMBL/GenBank/DDBJ databases">
        <title>Genomic Encyclopedia of Type Strains, Phase IV (KMG-IV): sequencing the most valuable type-strain genomes for metagenomic binning, comparative biology and taxonomic classification.</title>
        <authorList>
            <person name="Goeker M."/>
        </authorList>
    </citation>
    <scope>NUCLEOTIDE SEQUENCE [LARGE SCALE GENOMIC DNA]</scope>
    <source>
        <strain evidence="2 3">DSM 19610</strain>
    </source>
</reference>
<organism evidence="2 3">
    <name type="scientific">Thiogranum longum</name>
    <dbReference type="NCBI Taxonomy" id="1537524"/>
    <lineage>
        <taxon>Bacteria</taxon>
        <taxon>Pseudomonadati</taxon>
        <taxon>Pseudomonadota</taxon>
        <taxon>Gammaproteobacteria</taxon>
        <taxon>Chromatiales</taxon>
        <taxon>Ectothiorhodospiraceae</taxon>
        <taxon>Thiogranum</taxon>
    </lineage>
</organism>
<protein>
    <recommendedName>
        <fullName evidence="4">Rap1a immunity protein domain-containing protein</fullName>
    </recommendedName>
</protein>
<keyword evidence="1" id="KW-0732">Signal</keyword>
<evidence type="ECO:0000313" key="3">
    <source>
        <dbReference type="Proteomes" id="UP000295707"/>
    </source>
</evidence>
<name>A0A4R1H9U3_9GAMM</name>
<sequence>MKSMAGILALLLTTSLFTTSARSRDMDDQYAVFGVGAENCAAYLVARDHGGTAERWYHHWLAGFMTAVNNAAAGTYNILGDKRMADALDWLEGYCAANPNENFTSAVADLVTILYEERKNIAPGKQGGWNKLKSQPTPEP</sequence>
<dbReference type="RefSeq" id="WP_132971143.1">
    <property type="nucleotide sequence ID" value="NZ_SMFX01000001.1"/>
</dbReference>
<feature type="signal peptide" evidence="1">
    <location>
        <begin position="1"/>
        <end position="20"/>
    </location>
</feature>
<accession>A0A4R1H9U3</accession>
<dbReference type="EMBL" id="SMFX01000001">
    <property type="protein sequence ID" value="TCK17253.1"/>
    <property type="molecule type" value="Genomic_DNA"/>
</dbReference>